<dbReference type="Gene3D" id="1.10.555.10">
    <property type="entry name" value="Rho GTPase activation protein"/>
    <property type="match status" value="1"/>
</dbReference>
<evidence type="ECO:0000256" key="1">
    <source>
        <dbReference type="ARBA" id="ARBA00022468"/>
    </source>
</evidence>
<dbReference type="GO" id="GO:0007264">
    <property type="term" value="P:small GTPase-mediated signal transduction"/>
    <property type="evidence" value="ECO:0007669"/>
    <property type="project" value="InterPro"/>
</dbReference>
<proteinExistence type="predicted"/>
<feature type="region of interest" description="Disordered" evidence="2">
    <location>
        <begin position="604"/>
        <end position="631"/>
    </location>
</feature>
<dbReference type="GO" id="GO:0005096">
    <property type="term" value="F:GTPase activator activity"/>
    <property type="evidence" value="ECO:0007669"/>
    <property type="project" value="UniProtKB-KW"/>
</dbReference>
<feature type="compositionally biased region" description="Basic and acidic residues" evidence="2">
    <location>
        <begin position="22"/>
        <end position="59"/>
    </location>
</feature>
<feature type="compositionally biased region" description="Polar residues" evidence="2">
    <location>
        <begin position="532"/>
        <end position="542"/>
    </location>
</feature>
<keyword evidence="5" id="KW-1185">Reference proteome</keyword>
<dbReference type="Pfam" id="PF00620">
    <property type="entry name" value="RhoGAP"/>
    <property type="match status" value="1"/>
</dbReference>
<dbReference type="FunCoup" id="A0A7R8V8J9">
    <property type="interactions" value="74"/>
</dbReference>
<dbReference type="Pfam" id="PF20924">
    <property type="entry name" value="RLIP76_Ral-bd"/>
    <property type="match status" value="1"/>
</dbReference>
<dbReference type="AlphaFoldDB" id="A0A7R8V8J9"/>
<dbReference type="InterPro" id="IPR000198">
    <property type="entry name" value="RhoGAP_dom"/>
</dbReference>
<feature type="region of interest" description="Disordered" evidence="2">
    <location>
        <begin position="496"/>
        <end position="542"/>
    </location>
</feature>
<feature type="compositionally biased region" description="Low complexity" evidence="2">
    <location>
        <begin position="518"/>
        <end position="531"/>
    </location>
</feature>
<dbReference type="EMBL" id="LR899014">
    <property type="protein sequence ID" value="CAD7093505.1"/>
    <property type="molecule type" value="Genomic_DNA"/>
</dbReference>
<dbReference type="InParanoid" id="A0A7R8V8J9"/>
<feature type="region of interest" description="Disordered" evidence="2">
    <location>
        <begin position="1"/>
        <end position="173"/>
    </location>
</feature>
<sequence length="681" mass="77730">MDFDSPDVERDFPGLYASESGTSKKKDESDFSEGDHEKVSKKELLIGRRKDKKDKKDRGYAALEGESSPEEDTETKSPSKSTKKVKAFKFSSSKNKEKREKSREKDKIDKEVKEKDKEIVEVKDKDKKKEKDKKDKEKEKEMVEVKEKDKKKDKDKKEKDKKEKTKDKDKKDKKSKQASICEEVLELGDVQPVFGVSVSLATERSRCHDGVDLPLVVRDCIDYLQEHALHSDQLYKVEPVKTRLQHFKRLYNNRESTGTDDMDIPTACGLLKLFLRELPEPVLTTDLCARFEEAASQTDVTQQEQDLRTLLEQLPSCNVTLLGWVLLHFDSVIQNEKTNKMNAQSLAMLLSPTLQMSHRLLVTLLLYGSSLFPSIKLIKYVPPITSMSPKLPETREEIQIELAKQESLLAQIHAEMNAGFASKKREEQLWEVQRIITQLKRKLRTFERKQDSTQKSMEDTIDGEACTDSHIPPKAKSSCSDDESIKTVTILSTESATNTETKSTPQDIYPDVPSTVCEENPSEISENISPSLDDTSATSTSKNPEKFYISESGLLMLPESHPERLTLIRLQLENQELTNWKCQLQARINAERADLLRLKKLTQATENEEPPPPTIPPPPPPSAGVGAGGADESDYERIIEHYVRENTLLEQKRDMLAKEIFEENQELIQMKVELALRQYKI</sequence>
<protein>
    <recommendedName>
        <fullName evidence="3">Rho-GAP domain-containing protein</fullName>
    </recommendedName>
</protein>
<feature type="compositionally biased region" description="Basic and acidic residues" evidence="2">
    <location>
        <begin position="94"/>
        <end position="172"/>
    </location>
</feature>
<evidence type="ECO:0000313" key="5">
    <source>
        <dbReference type="Proteomes" id="UP000594454"/>
    </source>
</evidence>
<dbReference type="SMART" id="SM00324">
    <property type="entry name" value="RhoGAP"/>
    <property type="match status" value="1"/>
</dbReference>
<accession>A0A7R8V8J9</accession>
<feature type="compositionally biased region" description="Polar residues" evidence="2">
    <location>
        <begin position="496"/>
        <end position="506"/>
    </location>
</feature>
<keyword evidence="1" id="KW-0343">GTPase activation</keyword>
<dbReference type="PANTHER" id="PTHR12783">
    <property type="entry name" value="RALA BINDING PROTEIN 1 RALBP1"/>
    <property type="match status" value="1"/>
</dbReference>
<dbReference type="Proteomes" id="UP000594454">
    <property type="component" value="Chromosome 6"/>
</dbReference>
<dbReference type="GO" id="GO:0031267">
    <property type="term" value="F:small GTPase binding"/>
    <property type="evidence" value="ECO:0007669"/>
    <property type="project" value="InterPro"/>
</dbReference>
<dbReference type="SUPFAM" id="SSF48350">
    <property type="entry name" value="GTPase activation domain, GAP"/>
    <property type="match status" value="1"/>
</dbReference>
<evidence type="ECO:0000259" key="3">
    <source>
        <dbReference type="PROSITE" id="PS50238"/>
    </source>
</evidence>
<feature type="region of interest" description="Disordered" evidence="2">
    <location>
        <begin position="450"/>
        <end position="482"/>
    </location>
</feature>
<dbReference type="InterPro" id="IPR039767">
    <property type="entry name" value="RALBP1"/>
</dbReference>
<name>A0A7R8V8J9_HERIL</name>
<feature type="compositionally biased region" description="Pro residues" evidence="2">
    <location>
        <begin position="610"/>
        <end position="622"/>
    </location>
</feature>
<dbReference type="Gene3D" id="1.20.58.90">
    <property type="match status" value="1"/>
</dbReference>
<dbReference type="OrthoDB" id="10033734at2759"/>
<organism evidence="4 5">
    <name type="scientific">Hermetia illucens</name>
    <name type="common">Black soldier fly</name>
    <dbReference type="NCBI Taxonomy" id="343691"/>
    <lineage>
        <taxon>Eukaryota</taxon>
        <taxon>Metazoa</taxon>
        <taxon>Ecdysozoa</taxon>
        <taxon>Arthropoda</taxon>
        <taxon>Hexapoda</taxon>
        <taxon>Insecta</taxon>
        <taxon>Pterygota</taxon>
        <taxon>Neoptera</taxon>
        <taxon>Endopterygota</taxon>
        <taxon>Diptera</taxon>
        <taxon>Brachycera</taxon>
        <taxon>Stratiomyomorpha</taxon>
        <taxon>Stratiomyidae</taxon>
        <taxon>Hermetiinae</taxon>
        <taxon>Hermetia</taxon>
    </lineage>
</organism>
<dbReference type="InterPro" id="IPR008936">
    <property type="entry name" value="Rho_GTPase_activation_prot"/>
</dbReference>
<dbReference type="PANTHER" id="PTHR12783:SF5">
    <property type="entry name" value="RALA-BINDING PROTEIN 1"/>
    <property type="match status" value="1"/>
</dbReference>
<dbReference type="PROSITE" id="PS50238">
    <property type="entry name" value="RHOGAP"/>
    <property type="match status" value="1"/>
</dbReference>
<feature type="domain" description="Rho-GAP" evidence="3">
    <location>
        <begin position="198"/>
        <end position="392"/>
    </location>
</feature>
<evidence type="ECO:0000313" key="4">
    <source>
        <dbReference type="EMBL" id="CAD7093505.1"/>
    </source>
</evidence>
<dbReference type="OMA" id="LMHYKRL"/>
<dbReference type="InterPro" id="IPR049041">
    <property type="entry name" value="RalBP1-like_Ral-bd"/>
</dbReference>
<evidence type="ECO:0000256" key="2">
    <source>
        <dbReference type="SAM" id="MobiDB-lite"/>
    </source>
</evidence>
<reference evidence="4 5" key="1">
    <citation type="submission" date="2020-11" db="EMBL/GenBank/DDBJ databases">
        <authorList>
            <person name="Wallbank WR R."/>
            <person name="Pardo Diaz C."/>
            <person name="Kozak K."/>
            <person name="Martin S."/>
            <person name="Jiggins C."/>
            <person name="Moest M."/>
            <person name="Warren A I."/>
            <person name="Generalovic N T."/>
            <person name="Byers J.R.P. K."/>
            <person name="Montejo-Kovacevich G."/>
            <person name="Yen C E."/>
        </authorList>
    </citation>
    <scope>NUCLEOTIDE SEQUENCE [LARGE SCALE GENOMIC DNA]</scope>
</reference>
<gene>
    <name evidence="4" type="ORF">HERILL_LOCUS15782</name>
</gene>